<keyword evidence="1" id="KW-0812">Transmembrane</keyword>
<keyword evidence="1" id="KW-0472">Membrane</keyword>
<evidence type="ECO:0000256" key="1">
    <source>
        <dbReference type="SAM" id="Phobius"/>
    </source>
</evidence>
<accession>A0A1F6VH33</accession>
<feature type="transmembrane region" description="Helical" evidence="1">
    <location>
        <begin position="54"/>
        <end position="71"/>
    </location>
</feature>
<dbReference type="STRING" id="1801743.A2824_02825"/>
<comment type="caution">
    <text evidence="2">The sequence shown here is derived from an EMBL/GenBank/DDBJ whole genome shotgun (WGS) entry which is preliminary data.</text>
</comment>
<evidence type="ECO:0000313" key="2">
    <source>
        <dbReference type="EMBL" id="OGI68953.1"/>
    </source>
</evidence>
<dbReference type="Proteomes" id="UP000178059">
    <property type="component" value="Unassembled WGS sequence"/>
</dbReference>
<keyword evidence="1" id="KW-1133">Transmembrane helix</keyword>
<protein>
    <submittedName>
        <fullName evidence="2">Uncharacterized protein</fullName>
    </submittedName>
</protein>
<proteinExistence type="predicted"/>
<organism evidence="2 3">
    <name type="scientific">Candidatus Nomurabacteria bacterium RIFCSPHIGHO2_01_FULL_42_16</name>
    <dbReference type="NCBI Taxonomy" id="1801743"/>
    <lineage>
        <taxon>Bacteria</taxon>
        <taxon>Candidatus Nomuraibacteriota</taxon>
    </lineage>
</organism>
<name>A0A1F6VH33_9BACT</name>
<gene>
    <name evidence="2" type="ORF">A2824_02825</name>
</gene>
<evidence type="ECO:0000313" key="3">
    <source>
        <dbReference type="Proteomes" id="UP000178059"/>
    </source>
</evidence>
<feature type="transmembrane region" description="Helical" evidence="1">
    <location>
        <begin position="21"/>
        <end position="42"/>
    </location>
</feature>
<feature type="transmembrane region" description="Helical" evidence="1">
    <location>
        <begin position="83"/>
        <end position="99"/>
    </location>
</feature>
<dbReference type="AlphaFoldDB" id="A0A1F6VH33"/>
<sequence>MIIAIASILIITFAVWLVNKLLSFKICPICAGVFLTWIWLLIGMKLNLLLTTNYQLLTAILMGGTVVGSTFKLEQFIKPKFILIWKTIFVILGFLAVYGLLSSAWIVFIIALVLAVLTTLVFKIKKGSEKKPESEQTRILEEKMKNCC</sequence>
<feature type="transmembrane region" description="Helical" evidence="1">
    <location>
        <begin position="105"/>
        <end position="122"/>
    </location>
</feature>
<dbReference type="EMBL" id="MFTT01000036">
    <property type="protein sequence ID" value="OGI68953.1"/>
    <property type="molecule type" value="Genomic_DNA"/>
</dbReference>
<reference evidence="2 3" key="1">
    <citation type="journal article" date="2016" name="Nat. Commun.">
        <title>Thousands of microbial genomes shed light on interconnected biogeochemical processes in an aquifer system.</title>
        <authorList>
            <person name="Anantharaman K."/>
            <person name="Brown C.T."/>
            <person name="Hug L.A."/>
            <person name="Sharon I."/>
            <person name="Castelle C.J."/>
            <person name="Probst A.J."/>
            <person name="Thomas B.C."/>
            <person name="Singh A."/>
            <person name="Wilkins M.J."/>
            <person name="Karaoz U."/>
            <person name="Brodie E.L."/>
            <person name="Williams K.H."/>
            <person name="Hubbard S.S."/>
            <person name="Banfield J.F."/>
        </authorList>
    </citation>
    <scope>NUCLEOTIDE SEQUENCE [LARGE SCALE GENOMIC DNA]</scope>
</reference>